<dbReference type="AlphaFoldDB" id="A0A0A2XJG0"/>
<feature type="signal peptide" evidence="1">
    <location>
        <begin position="1"/>
        <end position="18"/>
    </location>
</feature>
<dbReference type="NCBIfam" id="TIGR03765">
    <property type="entry name" value="ICE_PFL_4695"/>
    <property type="match status" value="1"/>
</dbReference>
<evidence type="ECO:0000256" key="1">
    <source>
        <dbReference type="SAM" id="SignalP"/>
    </source>
</evidence>
<feature type="chain" id="PRO_5002007615" evidence="1">
    <location>
        <begin position="19"/>
        <end position="172"/>
    </location>
</feature>
<organism evidence="2 3">
    <name type="scientific">Gallibacterium genomosp. 2</name>
    <dbReference type="NCBI Taxonomy" id="155517"/>
    <lineage>
        <taxon>Bacteria</taxon>
        <taxon>Pseudomonadati</taxon>
        <taxon>Pseudomonadota</taxon>
        <taxon>Gammaproteobacteria</taxon>
        <taxon>Pasteurellales</taxon>
        <taxon>Pasteurellaceae</taxon>
        <taxon>Gallibacterium</taxon>
    </lineage>
</organism>
<accession>A0A0A2XJG0</accession>
<keyword evidence="1" id="KW-0732">Signal</keyword>
<name>A0A0A2XJG0_9PAST</name>
<dbReference type="Proteomes" id="UP000030418">
    <property type="component" value="Unassembled WGS sequence"/>
</dbReference>
<gene>
    <name evidence="2" type="ORF">P375_05935</name>
</gene>
<sequence>MKKLIILLSLLLPAVSYAAEVIADEGGESALRFYEPIQPVIEKGDVVNSDMMPPVFHEKDLLPIVSHLMTPGKIDIPSRMRNDGKVKMPGMQPLCLIGDDALSEDWFRQKLPELKKMAATCLVVNVQQYERLQQLRNIDNSIPLLPVSADDLAKRLKIVHYPVLITDRGIAQ</sequence>
<dbReference type="InterPro" id="IPR021300">
    <property type="entry name" value="Integr_conj_element_PFL4695"/>
</dbReference>
<proteinExistence type="predicted"/>
<keyword evidence="3" id="KW-1185">Reference proteome</keyword>
<reference evidence="2 3" key="1">
    <citation type="submission" date="2014-08" db="EMBL/GenBank/DDBJ databases">
        <title>Chaperone-usher fimbriae in a diverse selection of Gallibacterium genomes.</title>
        <authorList>
            <person name="Kudirkiene E."/>
            <person name="Bager R.J."/>
            <person name="Johnson T.J."/>
            <person name="Bojesen A.M."/>
        </authorList>
    </citation>
    <scope>NUCLEOTIDE SEQUENCE [LARGE SCALE GENOMIC DNA]</scope>
    <source>
        <strain evidence="2 3">CCM5976</strain>
    </source>
</reference>
<dbReference type="RefSeq" id="WP_039090119.1">
    <property type="nucleotide sequence ID" value="NZ_JPXY01000024.1"/>
</dbReference>
<protein>
    <submittedName>
        <fullName evidence="2">Conjugal transfer protein</fullName>
    </submittedName>
</protein>
<evidence type="ECO:0000313" key="3">
    <source>
        <dbReference type="Proteomes" id="UP000030418"/>
    </source>
</evidence>
<evidence type="ECO:0000313" key="2">
    <source>
        <dbReference type="EMBL" id="KGQ32333.1"/>
    </source>
</evidence>
<dbReference type="EMBL" id="JPXY01000024">
    <property type="protein sequence ID" value="KGQ32333.1"/>
    <property type="molecule type" value="Genomic_DNA"/>
</dbReference>
<comment type="caution">
    <text evidence="2">The sequence shown here is derived from an EMBL/GenBank/DDBJ whole genome shotgun (WGS) entry which is preliminary data.</text>
</comment>
<dbReference type="Pfam" id="PF11072">
    <property type="entry name" value="DUF2859"/>
    <property type="match status" value="1"/>
</dbReference>